<name>A0A7T6ARZ4_9BACT</name>
<keyword evidence="2" id="KW-1185">Reference proteome</keyword>
<dbReference type="Proteomes" id="UP000596092">
    <property type="component" value="Chromosome"/>
</dbReference>
<gene>
    <name evidence="1" type="ORF">HP555_10605</name>
</gene>
<protein>
    <submittedName>
        <fullName evidence="1">YkgJ family cysteine cluster protein</fullName>
    </submittedName>
</protein>
<dbReference type="AlphaFoldDB" id="A0A7T6ARZ4"/>
<evidence type="ECO:0000313" key="2">
    <source>
        <dbReference type="Proteomes" id="UP000596092"/>
    </source>
</evidence>
<evidence type="ECO:0000313" key="1">
    <source>
        <dbReference type="EMBL" id="QQG67023.1"/>
    </source>
</evidence>
<dbReference type="InterPro" id="IPR005358">
    <property type="entry name" value="Puta_zinc/iron-chelating_dom"/>
</dbReference>
<dbReference type="PANTHER" id="PTHR35866">
    <property type="entry name" value="PUTATIVE-RELATED"/>
    <property type="match status" value="1"/>
</dbReference>
<sequence length="144" mass="16648">MSKETEPEYQLSDIFSCTRCGFCCQGETTVSLDAKDQERMVRVLGLSREETAQQYWRITGTEVQMQVRDGHCIFYDPTQGCTVHEGRPWRCRQWPLHPSILSDESNFHTIAASCPGIKKTLSYKEFSHIFQALRQHERADEQNG</sequence>
<reference evidence="1 2" key="1">
    <citation type="submission" date="2020-05" db="EMBL/GenBank/DDBJ databases">
        <title>Complete genome of Desulfobulbus oligotrophicus.</title>
        <authorList>
            <person name="Podar M."/>
        </authorList>
    </citation>
    <scope>NUCLEOTIDE SEQUENCE [LARGE SCALE GENOMIC DNA]</scope>
    <source>
        <strain evidence="1 2">Prop6</strain>
    </source>
</reference>
<organism evidence="1 2">
    <name type="scientific">Desulfobulbus oligotrophicus</name>
    <dbReference type="NCBI Taxonomy" id="1909699"/>
    <lineage>
        <taxon>Bacteria</taxon>
        <taxon>Pseudomonadati</taxon>
        <taxon>Thermodesulfobacteriota</taxon>
        <taxon>Desulfobulbia</taxon>
        <taxon>Desulfobulbales</taxon>
        <taxon>Desulfobulbaceae</taxon>
        <taxon>Desulfobulbus</taxon>
    </lineage>
</organism>
<dbReference type="EMBL" id="CP054140">
    <property type="protein sequence ID" value="QQG67023.1"/>
    <property type="molecule type" value="Genomic_DNA"/>
</dbReference>
<proteinExistence type="predicted"/>
<accession>A0A7T6ARZ4</accession>
<dbReference type="Pfam" id="PF03692">
    <property type="entry name" value="CxxCxxCC"/>
    <property type="match status" value="1"/>
</dbReference>
<dbReference type="KEGG" id="dog:HP555_10605"/>
<dbReference type="PANTHER" id="PTHR35866:SF1">
    <property type="entry name" value="YKGJ FAMILY CYSTEINE CLUSTER PROTEIN"/>
    <property type="match status" value="1"/>
</dbReference>